<dbReference type="Gene3D" id="1.10.630.10">
    <property type="entry name" value="Cytochrome P450"/>
    <property type="match status" value="1"/>
</dbReference>
<evidence type="ECO:0000256" key="1">
    <source>
        <dbReference type="ARBA" id="ARBA00022723"/>
    </source>
</evidence>
<keyword evidence="1 4" id="KW-0479">Metal-binding</keyword>
<dbReference type="PANTHER" id="PTHR46300">
    <property type="entry name" value="P450, PUTATIVE (EUROFUNG)-RELATED-RELATED"/>
    <property type="match status" value="1"/>
</dbReference>
<keyword evidence="2 5" id="KW-0560">Oxidoreductase</keyword>
<protein>
    <recommendedName>
        <fullName evidence="8">Cytochrome P450</fullName>
    </recommendedName>
</protein>
<evidence type="ECO:0000313" key="7">
    <source>
        <dbReference type="Proteomes" id="UP000613177"/>
    </source>
</evidence>
<dbReference type="PROSITE" id="PS00086">
    <property type="entry name" value="CYTOCHROME_P450"/>
    <property type="match status" value="1"/>
</dbReference>
<reference evidence="6" key="1">
    <citation type="submission" date="2021-01" db="EMBL/GenBank/DDBJ databases">
        <title>Metabolic potential, ecology and presence of endohyphal bacteria is reflected in genomic diversity of Mucoromycotina.</title>
        <authorList>
            <person name="Muszewska A."/>
            <person name="Okrasinska A."/>
            <person name="Steczkiewicz K."/>
            <person name="Drgas O."/>
            <person name="Orlowska M."/>
            <person name="Perlinska-Lenart U."/>
            <person name="Aleksandrzak-Piekarczyk T."/>
            <person name="Szatraj K."/>
            <person name="Zielenkiewicz U."/>
            <person name="Pilsyk S."/>
            <person name="Malc E."/>
            <person name="Mieczkowski P."/>
            <person name="Kruszewska J.S."/>
            <person name="Biernat P."/>
            <person name="Pawlowska J."/>
        </authorList>
    </citation>
    <scope>NUCLEOTIDE SEQUENCE</scope>
    <source>
        <strain evidence="6">WA0000018081</strain>
    </source>
</reference>
<evidence type="ECO:0008006" key="8">
    <source>
        <dbReference type="Google" id="ProtNLM"/>
    </source>
</evidence>
<dbReference type="EMBL" id="JAEPRE010000021">
    <property type="protein sequence ID" value="KAG2236166.1"/>
    <property type="molecule type" value="Genomic_DNA"/>
</dbReference>
<dbReference type="GO" id="GO:0005506">
    <property type="term" value="F:iron ion binding"/>
    <property type="evidence" value="ECO:0007669"/>
    <property type="project" value="InterPro"/>
</dbReference>
<comment type="similarity">
    <text evidence="5">Belongs to the cytochrome P450 family.</text>
</comment>
<evidence type="ECO:0000256" key="2">
    <source>
        <dbReference type="ARBA" id="ARBA00023002"/>
    </source>
</evidence>
<dbReference type="SUPFAM" id="SSF48264">
    <property type="entry name" value="Cytochrome P450"/>
    <property type="match status" value="1"/>
</dbReference>
<dbReference type="GO" id="GO:0020037">
    <property type="term" value="F:heme binding"/>
    <property type="evidence" value="ECO:0007669"/>
    <property type="project" value="InterPro"/>
</dbReference>
<dbReference type="Proteomes" id="UP000613177">
    <property type="component" value="Unassembled WGS sequence"/>
</dbReference>
<dbReference type="InterPro" id="IPR036396">
    <property type="entry name" value="Cyt_P450_sf"/>
</dbReference>
<comment type="cofactor">
    <cofactor evidence="4">
        <name>heme</name>
        <dbReference type="ChEBI" id="CHEBI:30413"/>
    </cofactor>
</comment>
<accession>A0A8H7VVM9</accession>
<sequence>MDSVIKYLESIPRLEKNQVLPIVAISTALLYTSYRLLYSSNKTKQLQGHKPIPVPDCTYPYVGHMFSLGTLPSRTIAAWHKELGPIIKLHMGAVTWVTISDPVLAHKIFVTHGAETSYRPHSTFAFDYYSNHGKGIGFAQPGAGWKEIRSAVMSVLGPKQVEKYMDLIQQQARDLVSRMLDSSQREDGINPHYYFSMYSLNVISSVCMGKQFDSVNDPAFIQLVDTLADAMKFAGLENDLPNFLPAISFIDYFTGIKGKMRDFIKYKRDPISINFVREAYVSSRPNMIKSFKENGYDIPEDEMIVLLFDLLGGGTDTILITLYWNIAIMCNYPQVQNIVSDEIDAFIKLNGRIPQFREREQVPYCISVLKECMRFKPTTAFGIPHAVYDDVEIDGYIIPKGSTVVPSMESMHLDANFYPEPYKFLPERFMNNLKTMETSSHGKVTERDHFNFGWGRRVCPAAHLAEAEIFTAFIQIFSGCKVEPVSNQMPDIDTPESAGINLSPSSYKVKFIPRVDALV</sequence>
<gene>
    <name evidence="6" type="ORF">INT48_003785</name>
</gene>
<evidence type="ECO:0000256" key="4">
    <source>
        <dbReference type="PIRSR" id="PIRSR602401-1"/>
    </source>
</evidence>
<keyword evidence="5" id="KW-0503">Monooxygenase</keyword>
<dbReference type="InterPro" id="IPR002401">
    <property type="entry name" value="Cyt_P450_E_grp-I"/>
</dbReference>
<organism evidence="6 7">
    <name type="scientific">Thamnidium elegans</name>
    <dbReference type="NCBI Taxonomy" id="101142"/>
    <lineage>
        <taxon>Eukaryota</taxon>
        <taxon>Fungi</taxon>
        <taxon>Fungi incertae sedis</taxon>
        <taxon>Mucoromycota</taxon>
        <taxon>Mucoromycotina</taxon>
        <taxon>Mucoromycetes</taxon>
        <taxon>Mucorales</taxon>
        <taxon>Mucorineae</taxon>
        <taxon>Mucoraceae</taxon>
        <taxon>Thamnidium</taxon>
    </lineage>
</organism>
<dbReference type="PRINTS" id="PR00385">
    <property type="entry name" value="P450"/>
</dbReference>
<keyword evidence="4 5" id="KW-0349">Heme</keyword>
<keyword evidence="7" id="KW-1185">Reference proteome</keyword>
<name>A0A8H7VVM9_9FUNG</name>
<dbReference type="InterPro" id="IPR001128">
    <property type="entry name" value="Cyt_P450"/>
</dbReference>
<dbReference type="AlphaFoldDB" id="A0A8H7VVM9"/>
<feature type="binding site" description="axial binding residue" evidence="4">
    <location>
        <position position="459"/>
    </location>
    <ligand>
        <name>heme</name>
        <dbReference type="ChEBI" id="CHEBI:30413"/>
    </ligand>
    <ligandPart>
        <name>Fe</name>
        <dbReference type="ChEBI" id="CHEBI:18248"/>
    </ligandPart>
</feature>
<dbReference type="GO" id="GO:0004497">
    <property type="term" value="F:monooxygenase activity"/>
    <property type="evidence" value="ECO:0007669"/>
    <property type="project" value="UniProtKB-KW"/>
</dbReference>
<dbReference type="InterPro" id="IPR050364">
    <property type="entry name" value="Cytochrome_P450_fung"/>
</dbReference>
<keyword evidence="3 4" id="KW-0408">Iron</keyword>
<evidence type="ECO:0000256" key="3">
    <source>
        <dbReference type="ARBA" id="ARBA00023004"/>
    </source>
</evidence>
<comment type="caution">
    <text evidence="6">The sequence shown here is derived from an EMBL/GenBank/DDBJ whole genome shotgun (WGS) entry which is preliminary data.</text>
</comment>
<dbReference type="GO" id="GO:0016705">
    <property type="term" value="F:oxidoreductase activity, acting on paired donors, with incorporation or reduction of molecular oxygen"/>
    <property type="evidence" value="ECO:0007669"/>
    <property type="project" value="InterPro"/>
</dbReference>
<dbReference type="InterPro" id="IPR017972">
    <property type="entry name" value="Cyt_P450_CS"/>
</dbReference>
<proteinExistence type="inferred from homology"/>
<dbReference type="PANTHER" id="PTHR46300:SF6">
    <property type="entry name" value="CYTOCHROME P450 2C30"/>
    <property type="match status" value="1"/>
</dbReference>
<dbReference type="Pfam" id="PF00067">
    <property type="entry name" value="p450"/>
    <property type="match status" value="1"/>
</dbReference>
<evidence type="ECO:0000256" key="5">
    <source>
        <dbReference type="RuleBase" id="RU000461"/>
    </source>
</evidence>
<dbReference type="PRINTS" id="PR00463">
    <property type="entry name" value="EP450I"/>
</dbReference>
<evidence type="ECO:0000313" key="6">
    <source>
        <dbReference type="EMBL" id="KAG2236166.1"/>
    </source>
</evidence>